<keyword evidence="1" id="KW-0472">Membrane</keyword>
<protein>
    <recommendedName>
        <fullName evidence="5">Secreted protein</fullName>
    </recommendedName>
</protein>
<feature type="transmembrane region" description="Helical" evidence="1">
    <location>
        <begin position="113"/>
        <end position="134"/>
    </location>
</feature>
<keyword evidence="2" id="KW-0732">Signal</keyword>
<comment type="caution">
    <text evidence="3">The sequence shown here is derived from an EMBL/GenBank/DDBJ whole genome shotgun (WGS) entry which is preliminary data.</text>
</comment>
<keyword evidence="1" id="KW-0812">Transmembrane</keyword>
<keyword evidence="4" id="KW-1185">Reference proteome</keyword>
<accession>A0AA40ACA3</accession>
<dbReference type="AlphaFoldDB" id="A0AA40ACA3"/>
<evidence type="ECO:0000313" key="4">
    <source>
        <dbReference type="Proteomes" id="UP001172101"/>
    </source>
</evidence>
<evidence type="ECO:0000256" key="1">
    <source>
        <dbReference type="SAM" id="Phobius"/>
    </source>
</evidence>
<dbReference type="GeneID" id="85325560"/>
<organism evidence="3 4">
    <name type="scientific">Lasiosphaeria miniovina</name>
    <dbReference type="NCBI Taxonomy" id="1954250"/>
    <lineage>
        <taxon>Eukaryota</taxon>
        <taxon>Fungi</taxon>
        <taxon>Dikarya</taxon>
        <taxon>Ascomycota</taxon>
        <taxon>Pezizomycotina</taxon>
        <taxon>Sordariomycetes</taxon>
        <taxon>Sordariomycetidae</taxon>
        <taxon>Sordariales</taxon>
        <taxon>Lasiosphaeriaceae</taxon>
        <taxon>Lasiosphaeria</taxon>
    </lineage>
</organism>
<keyword evidence="1" id="KW-1133">Transmembrane helix</keyword>
<feature type="chain" id="PRO_5041310934" description="Secreted protein" evidence="2">
    <location>
        <begin position="18"/>
        <end position="143"/>
    </location>
</feature>
<feature type="signal peptide" evidence="2">
    <location>
        <begin position="1"/>
        <end position="17"/>
    </location>
</feature>
<evidence type="ECO:0000313" key="3">
    <source>
        <dbReference type="EMBL" id="KAK0713216.1"/>
    </source>
</evidence>
<evidence type="ECO:0000256" key="2">
    <source>
        <dbReference type="SAM" id="SignalP"/>
    </source>
</evidence>
<dbReference type="RefSeq" id="XP_060294539.1">
    <property type="nucleotide sequence ID" value="XM_060442290.1"/>
</dbReference>
<name>A0AA40ACA3_9PEZI</name>
<dbReference type="Proteomes" id="UP001172101">
    <property type="component" value="Unassembled WGS sequence"/>
</dbReference>
<sequence length="143" mass="15575">MASRVWWFESMMDGGRASPFVVLLLLESTSVVAGTGSCFGNSVVSSRSAPLSTGMNSSPAASIRARYEVEPRNLISAHPRSRSPAAMRHTGVKWPVSGWQAKRRTGFCFACSILSFFSSFFFYPSFLFSCPLILGETATKMGI</sequence>
<reference evidence="3" key="1">
    <citation type="submission" date="2023-06" db="EMBL/GenBank/DDBJ databases">
        <title>Genome-scale phylogeny and comparative genomics of the fungal order Sordariales.</title>
        <authorList>
            <consortium name="Lawrence Berkeley National Laboratory"/>
            <person name="Hensen N."/>
            <person name="Bonometti L."/>
            <person name="Westerberg I."/>
            <person name="Brannstrom I.O."/>
            <person name="Guillou S."/>
            <person name="Cros-Aarteil S."/>
            <person name="Calhoun S."/>
            <person name="Haridas S."/>
            <person name="Kuo A."/>
            <person name="Mondo S."/>
            <person name="Pangilinan J."/>
            <person name="Riley R."/>
            <person name="LaButti K."/>
            <person name="Andreopoulos B."/>
            <person name="Lipzen A."/>
            <person name="Chen C."/>
            <person name="Yanf M."/>
            <person name="Daum C."/>
            <person name="Ng V."/>
            <person name="Clum A."/>
            <person name="Steindorff A."/>
            <person name="Ohm R."/>
            <person name="Martin F."/>
            <person name="Silar P."/>
            <person name="Natvig D."/>
            <person name="Lalanne C."/>
            <person name="Gautier V."/>
            <person name="Ament-velasquez S.L."/>
            <person name="Kruys A."/>
            <person name="Hutchinson M.I."/>
            <person name="Powell A.J."/>
            <person name="Barry K."/>
            <person name="Miller A.N."/>
            <person name="Grigoriev I.V."/>
            <person name="Debuchy R."/>
            <person name="Gladieux P."/>
            <person name="Thoren M.H."/>
            <person name="Johannesson H."/>
        </authorList>
    </citation>
    <scope>NUCLEOTIDE SEQUENCE</scope>
    <source>
        <strain evidence="3">SMH2392-1A</strain>
    </source>
</reference>
<dbReference type="EMBL" id="JAUIRO010000005">
    <property type="protein sequence ID" value="KAK0713216.1"/>
    <property type="molecule type" value="Genomic_DNA"/>
</dbReference>
<evidence type="ECO:0008006" key="5">
    <source>
        <dbReference type="Google" id="ProtNLM"/>
    </source>
</evidence>
<proteinExistence type="predicted"/>
<gene>
    <name evidence="3" type="ORF">B0T26DRAFT_716790</name>
</gene>